<feature type="domain" description="RanBP2-type" evidence="14">
    <location>
        <begin position="251"/>
        <end position="281"/>
    </location>
</feature>
<evidence type="ECO:0000256" key="8">
    <source>
        <dbReference type="ARBA" id="ARBA00022807"/>
    </source>
</evidence>
<evidence type="ECO:0000259" key="14">
    <source>
        <dbReference type="PROSITE" id="PS50199"/>
    </source>
</evidence>
<evidence type="ECO:0000256" key="6">
    <source>
        <dbReference type="ARBA" id="ARBA00022771"/>
    </source>
</evidence>
<gene>
    <name evidence="16" type="ORF">CEUTPL_LOCUS7047</name>
</gene>
<dbReference type="SMART" id="SM00547">
    <property type="entry name" value="ZnF_RBZ"/>
    <property type="match status" value="6"/>
</dbReference>
<keyword evidence="5" id="KW-0677">Repeat</keyword>
<proteinExistence type="inferred from homology"/>
<evidence type="ECO:0000256" key="5">
    <source>
        <dbReference type="ARBA" id="ARBA00022737"/>
    </source>
</evidence>
<feature type="compositionally biased region" description="Low complexity" evidence="13">
    <location>
        <begin position="503"/>
        <end position="512"/>
    </location>
</feature>
<protein>
    <recommendedName>
        <fullName evidence="18">Calpain 15</fullName>
    </recommendedName>
</protein>
<evidence type="ECO:0000256" key="13">
    <source>
        <dbReference type="SAM" id="MobiDB-lite"/>
    </source>
</evidence>
<dbReference type="GO" id="GO:0008270">
    <property type="term" value="F:zinc ion binding"/>
    <property type="evidence" value="ECO:0007669"/>
    <property type="project" value="UniProtKB-KW"/>
</dbReference>
<keyword evidence="3 11" id="KW-0645">Protease</keyword>
<feature type="domain" description="Calpain catalytic" evidence="15">
    <location>
        <begin position="728"/>
        <end position="1033"/>
    </location>
</feature>
<evidence type="ECO:0000256" key="7">
    <source>
        <dbReference type="ARBA" id="ARBA00022801"/>
    </source>
</evidence>
<dbReference type="Proteomes" id="UP001152799">
    <property type="component" value="Chromosome 3"/>
</dbReference>
<accession>A0A9N9QNA4</accession>
<keyword evidence="6 12" id="KW-0863">Zinc-finger</keyword>
<feature type="domain" description="RanBP2-type" evidence="14">
    <location>
        <begin position="1"/>
        <end position="35"/>
    </location>
</feature>
<dbReference type="GO" id="GO:0005737">
    <property type="term" value="C:cytoplasm"/>
    <property type="evidence" value="ECO:0007669"/>
    <property type="project" value="TreeGrafter"/>
</dbReference>
<evidence type="ECO:0000256" key="1">
    <source>
        <dbReference type="ARBA" id="ARBA00007623"/>
    </source>
</evidence>
<evidence type="ECO:0000256" key="3">
    <source>
        <dbReference type="ARBA" id="ARBA00022670"/>
    </source>
</evidence>
<keyword evidence="2" id="KW-0597">Phosphoprotein</keyword>
<dbReference type="GO" id="GO:0006508">
    <property type="term" value="P:proteolysis"/>
    <property type="evidence" value="ECO:0007669"/>
    <property type="project" value="UniProtKB-KW"/>
</dbReference>
<keyword evidence="8 11" id="KW-0788">Thiol protease</keyword>
<dbReference type="SMART" id="SM00230">
    <property type="entry name" value="CysPc"/>
    <property type="match status" value="1"/>
</dbReference>
<evidence type="ECO:0000313" key="16">
    <source>
        <dbReference type="EMBL" id="CAG9766463.1"/>
    </source>
</evidence>
<dbReference type="PANTHER" id="PTHR10183:SF382">
    <property type="entry name" value="CALPAIN-15"/>
    <property type="match status" value="1"/>
</dbReference>
<feature type="region of interest" description="Disordered" evidence="13">
    <location>
        <begin position="491"/>
        <end position="512"/>
    </location>
</feature>
<comment type="similarity">
    <text evidence="1">Belongs to the peptidase C2 family.</text>
</comment>
<evidence type="ECO:0000256" key="11">
    <source>
        <dbReference type="PROSITE-ProRule" id="PRU00239"/>
    </source>
</evidence>
<dbReference type="InterPro" id="IPR022684">
    <property type="entry name" value="Calpain_cysteine_protease"/>
</dbReference>
<dbReference type="InterPro" id="IPR001300">
    <property type="entry name" value="Peptidase_C2_calpain_cat"/>
</dbReference>
<dbReference type="Pfam" id="PF00641">
    <property type="entry name" value="Zn_ribbon_RanBP"/>
    <property type="match status" value="3"/>
</dbReference>
<evidence type="ECO:0000259" key="15">
    <source>
        <dbReference type="PROSITE" id="PS50203"/>
    </source>
</evidence>
<feature type="active site" evidence="10 11">
    <location>
        <position position="977"/>
    </location>
</feature>
<dbReference type="OrthoDB" id="424753at2759"/>
<dbReference type="InterPro" id="IPR036443">
    <property type="entry name" value="Znf_RanBP2_sf"/>
</dbReference>
<organism evidence="16 17">
    <name type="scientific">Ceutorhynchus assimilis</name>
    <name type="common">cabbage seed weevil</name>
    <dbReference type="NCBI Taxonomy" id="467358"/>
    <lineage>
        <taxon>Eukaryota</taxon>
        <taxon>Metazoa</taxon>
        <taxon>Ecdysozoa</taxon>
        <taxon>Arthropoda</taxon>
        <taxon>Hexapoda</taxon>
        <taxon>Insecta</taxon>
        <taxon>Pterygota</taxon>
        <taxon>Neoptera</taxon>
        <taxon>Endopterygota</taxon>
        <taxon>Coleoptera</taxon>
        <taxon>Polyphaga</taxon>
        <taxon>Cucujiformia</taxon>
        <taxon>Curculionidae</taxon>
        <taxon>Ceutorhynchinae</taxon>
        <taxon>Ceutorhynchus</taxon>
    </lineage>
</organism>
<keyword evidence="7 11" id="KW-0378">Hydrolase</keyword>
<evidence type="ECO:0000256" key="4">
    <source>
        <dbReference type="ARBA" id="ARBA00022723"/>
    </source>
</evidence>
<dbReference type="CDD" id="cd00044">
    <property type="entry name" value="CysPc"/>
    <property type="match status" value="1"/>
</dbReference>
<keyword evidence="4" id="KW-0479">Metal-binding</keyword>
<name>A0A9N9QNA4_9CUCU</name>
<evidence type="ECO:0000256" key="12">
    <source>
        <dbReference type="PROSITE-ProRule" id="PRU00322"/>
    </source>
</evidence>
<dbReference type="PROSITE" id="PS50199">
    <property type="entry name" value="ZF_RANBP2_2"/>
    <property type="match status" value="3"/>
</dbReference>
<dbReference type="SUPFAM" id="SSF54001">
    <property type="entry name" value="Cysteine proteinases"/>
    <property type="match status" value="1"/>
</dbReference>
<evidence type="ECO:0008006" key="18">
    <source>
        <dbReference type="Google" id="ProtNLM"/>
    </source>
</evidence>
<evidence type="ECO:0000313" key="17">
    <source>
        <dbReference type="Proteomes" id="UP001152799"/>
    </source>
</evidence>
<dbReference type="Gene3D" id="4.10.1060.10">
    <property type="entry name" value="Zinc finger, RanBP2-type"/>
    <property type="match status" value="1"/>
</dbReference>
<dbReference type="EMBL" id="OU892279">
    <property type="protein sequence ID" value="CAG9766463.1"/>
    <property type="molecule type" value="Genomic_DNA"/>
</dbReference>
<dbReference type="GO" id="GO:0004198">
    <property type="term" value="F:calcium-dependent cysteine-type endopeptidase activity"/>
    <property type="evidence" value="ECO:0007669"/>
    <property type="project" value="InterPro"/>
</dbReference>
<feature type="active site" evidence="10 11">
    <location>
        <position position="792"/>
    </location>
</feature>
<keyword evidence="17" id="KW-1185">Reference proteome</keyword>
<dbReference type="Gene3D" id="3.90.70.10">
    <property type="entry name" value="Cysteine proteinases"/>
    <property type="match status" value="1"/>
</dbReference>
<dbReference type="InterPro" id="IPR001876">
    <property type="entry name" value="Znf_RanBP2"/>
</dbReference>
<sequence>MGAIASVLQWHCSNCSLINPTEKTKCIRCGTARQQNLSVNKEVSSSDDIGNFFKGNQSKNCTVIRRPKRNESLVEGEGHCIDRCTDKKDCSALVRNTLINTLLLIRQRNNRKAKSVSQSILHKSISLPNLSYHTALCTKCQVSFTNQSTVSLCLLCNENLETMNLTESPCKVCALGQPNYKNYEILNYERCKCQRPPDLLCLSTIRSVSCSVDQKTDPENVQYNNVRTTASGINGDSNSATSSANIMWAVKKGTTWTCKRCTLLNSADINVCEACEATYAPDFNSNVTPSVIIKVDNWADNEALRNPTQKPPPYRRSFSELPHSPNLMPNHNRRSLDSDLLQLNFPKSSNSMTDIQSTQLQYSHLFGELNRQPSISSRGRNLNRSTSDIHKESMNSTLYTYIGMSEPDREKLHFYENQSIISEQRRSAGDFDMSEHDRIMNMLQHNNPLTSSWLANERRWTCRQCSFAYNDINANKCDICKSLRTPPSLNQPSTITMTADRPSQSSSGLSPSWVHSNEGQVPIATLDQGLEDDFQLLPGIDSSEDQKWTCKKCTLVNQGGSLICDACCGSKLKSLTINQDMTLKKGEFWNCSKCTLKNSLSSSVCKVCKTEKGLDVRQSSRSPSPLHNLRKLRNGREKKMPQLKDKFNVTTEEDLTHIPNTSKQVQMWTCTICTFENAKSQFICDMCQKLRVNLNSGPPEDPPRLTQEELSNKHWNYIVRYCKLKKQSYVDDDFPPMPTSLYYNPDENKDAFTIKWRRLKDIVVEEKENDLPWAVFRMPQPSDISQGVLGNCWLLSALAVLSEREELLRAILITRIHCPQGAYQVRLCKDGVWVTVLVDDFFPCDKKYHLLYSQAKRKQLWVPLIEKAVAKIHGCYEALVSGRSLEGLATLTGAPCESIPLQVSSFPSNEEELDIDLIWAQLLSSRQAMFLMGASCGGGNMKVDELEYSSKGLRPRHAYSLLDVRDLEGQRLLKLRNPWGHFVWKGDWSDNSTLWTMYLRSELMPEGPQDGTFWISFNDVLKYFDCIDICKVRSGWNEVRLNGILPPLASQQHLSCILLTILEPTEVDFTLFQKGQRKSEKSQRSQLDLCVVLFKARQGTTIGSLVEHSKRQVRGFVGCCKMLEPGEYVVVPLAFNHWHTGLDDITAYPKYVLGIHSSKKLLAEHIKPPNNILADSIISLTLARGQRHEGREGMTAYYLTKGWAGLVVMVENRHENKWIHVKCDCQESYNVVSTRGTLKTVDSVPPLTRQVIIVLTQLEGSGGFSIAHRLTHRLANSHTLYDWGPIGACHDPELDHQTSGLHSPRLF</sequence>
<evidence type="ECO:0000256" key="9">
    <source>
        <dbReference type="ARBA" id="ARBA00022833"/>
    </source>
</evidence>
<keyword evidence="9" id="KW-0862">Zinc</keyword>
<dbReference type="Pfam" id="PF00648">
    <property type="entry name" value="Peptidase_C2"/>
    <property type="match status" value="1"/>
</dbReference>
<dbReference type="PANTHER" id="PTHR10183">
    <property type="entry name" value="CALPAIN"/>
    <property type="match status" value="1"/>
</dbReference>
<feature type="region of interest" description="Disordered" evidence="13">
    <location>
        <begin position="618"/>
        <end position="637"/>
    </location>
</feature>
<dbReference type="PROSITE" id="PS50203">
    <property type="entry name" value="CALPAIN_CAT"/>
    <property type="match status" value="1"/>
</dbReference>
<feature type="domain" description="RanBP2-type" evidence="14">
    <location>
        <begin position="584"/>
        <end position="614"/>
    </location>
</feature>
<dbReference type="InterPro" id="IPR038765">
    <property type="entry name" value="Papain-like_cys_pep_sf"/>
</dbReference>
<feature type="active site" evidence="10 11">
    <location>
        <position position="957"/>
    </location>
</feature>
<evidence type="ECO:0000256" key="2">
    <source>
        <dbReference type="ARBA" id="ARBA00022553"/>
    </source>
</evidence>
<evidence type="ECO:0000256" key="10">
    <source>
        <dbReference type="PIRSR" id="PIRSR622684-1"/>
    </source>
</evidence>
<dbReference type="PROSITE" id="PS00139">
    <property type="entry name" value="THIOL_PROTEASE_CYS"/>
    <property type="match status" value="1"/>
</dbReference>
<dbReference type="InterPro" id="IPR000169">
    <property type="entry name" value="Pept_cys_AS"/>
</dbReference>
<reference evidence="16" key="1">
    <citation type="submission" date="2022-01" db="EMBL/GenBank/DDBJ databases">
        <authorList>
            <person name="King R."/>
        </authorList>
    </citation>
    <scope>NUCLEOTIDE SEQUENCE</scope>
</reference>
<dbReference type="PRINTS" id="PR00704">
    <property type="entry name" value="CALPAIN"/>
</dbReference>
<dbReference type="Gene3D" id="2.30.30.380">
    <property type="entry name" value="Zn-finger domain of Sec23/24"/>
    <property type="match status" value="3"/>
</dbReference>
<dbReference type="FunFam" id="3.90.70.10:FF:000010">
    <property type="entry name" value="Calpain 15"/>
    <property type="match status" value="1"/>
</dbReference>
<dbReference type="SUPFAM" id="SSF90209">
    <property type="entry name" value="Ran binding protein zinc finger-like"/>
    <property type="match status" value="2"/>
</dbReference>
<dbReference type="PROSITE" id="PS01358">
    <property type="entry name" value="ZF_RANBP2_1"/>
    <property type="match status" value="5"/>
</dbReference>